<dbReference type="Proteomes" id="UP000019473">
    <property type="component" value="Unassembled WGS sequence"/>
</dbReference>
<protein>
    <submittedName>
        <fullName evidence="3">Uncharacterized protein</fullName>
    </submittedName>
</protein>
<dbReference type="AlphaFoldDB" id="W9VQ18"/>
<proteinExistence type="predicted"/>
<evidence type="ECO:0000256" key="1">
    <source>
        <dbReference type="SAM" id="Phobius"/>
    </source>
</evidence>
<sequence>MMLLVLLTVLSGLVIQSLSQNSCGTDQNPYCAGNSIFEQLCCPYPNVCYWQNRDGTPGCCPAGQVCDGSSPYSPSTPKPSLTSTIRATTIQPSTITITSTPTPAPTTAGGGGVIIISTVPNSPSIITVTVTTITTHNPCGGAVCSTITSAGGGVYSTVTSVVGGGFSTVTSGAASVFSSVSGVLVGQPSATPRSAIASIVMVVLAVSIAVIWSTFG</sequence>
<name>W9VQ18_9EURO</name>
<evidence type="ECO:0000313" key="3">
    <source>
        <dbReference type="EMBL" id="EXJ55105.1"/>
    </source>
</evidence>
<dbReference type="VEuPathDB" id="FungiDB:A1O7_08030"/>
<comment type="caution">
    <text evidence="3">The sequence shown here is derived from an EMBL/GenBank/DDBJ whole genome shotgun (WGS) entry which is preliminary data.</text>
</comment>
<dbReference type="GeneID" id="19182600"/>
<keyword evidence="1" id="KW-0812">Transmembrane</keyword>
<dbReference type="RefSeq" id="XP_007760215.1">
    <property type="nucleotide sequence ID" value="XM_007762025.1"/>
</dbReference>
<feature type="transmembrane region" description="Helical" evidence="1">
    <location>
        <begin position="195"/>
        <end position="215"/>
    </location>
</feature>
<dbReference type="HOGENOM" id="CLU_1343083_0_0_1"/>
<keyword evidence="2" id="KW-0732">Signal</keyword>
<dbReference type="eggNOG" id="ENOG502T5NC">
    <property type="taxonomic scope" value="Eukaryota"/>
</dbReference>
<feature type="chain" id="PRO_5004934103" evidence="2">
    <location>
        <begin position="20"/>
        <end position="216"/>
    </location>
</feature>
<keyword evidence="1" id="KW-1133">Transmembrane helix</keyword>
<evidence type="ECO:0000256" key="2">
    <source>
        <dbReference type="SAM" id="SignalP"/>
    </source>
</evidence>
<keyword evidence="1" id="KW-0472">Membrane</keyword>
<reference evidence="3 4" key="1">
    <citation type="submission" date="2013-03" db="EMBL/GenBank/DDBJ databases">
        <title>The Genome Sequence of Cladophialophora yegresii CBS 114405.</title>
        <authorList>
            <consortium name="The Broad Institute Genomics Platform"/>
            <person name="Cuomo C."/>
            <person name="de Hoog S."/>
            <person name="Gorbushina A."/>
            <person name="Walker B."/>
            <person name="Young S.K."/>
            <person name="Zeng Q."/>
            <person name="Gargeya S."/>
            <person name="Fitzgerald M."/>
            <person name="Haas B."/>
            <person name="Abouelleil A."/>
            <person name="Allen A.W."/>
            <person name="Alvarado L."/>
            <person name="Arachchi H.M."/>
            <person name="Berlin A.M."/>
            <person name="Chapman S.B."/>
            <person name="Gainer-Dewar J."/>
            <person name="Goldberg J."/>
            <person name="Griggs A."/>
            <person name="Gujja S."/>
            <person name="Hansen M."/>
            <person name="Howarth C."/>
            <person name="Imamovic A."/>
            <person name="Ireland A."/>
            <person name="Larimer J."/>
            <person name="McCowan C."/>
            <person name="Murphy C."/>
            <person name="Pearson M."/>
            <person name="Poon T.W."/>
            <person name="Priest M."/>
            <person name="Roberts A."/>
            <person name="Saif S."/>
            <person name="Shea T."/>
            <person name="Sisk P."/>
            <person name="Sykes S."/>
            <person name="Wortman J."/>
            <person name="Nusbaum C."/>
            <person name="Birren B."/>
        </authorList>
    </citation>
    <scope>NUCLEOTIDE SEQUENCE [LARGE SCALE GENOMIC DNA]</scope>
    <source>
        <strain evidence="3 4">CBS 114405</strain>
    </source>
</reference>
<accession>W9VQ18</accession>
<keyword evidence="4" id="KW-1185">Reference proteome</keyword>
<organism evidence="3 4">
    <name type="scientific">Cladophialophora yegresii CBS 114405</name>
    <dbReference type="NCBI Taxonomy" id="1182544"/>
    <lineage>
        <taxon>Eukaryota</taxon>
        <taxon>Fungi</taxon>
        <taxon>Dikarya</taxon>
        <taxon>Ascomycota</taxon>
        <taxon>Pezizomycotina</taxon>
        <taxon>Eurotiomycetes</taxon>
        <taxon>Chaetothyriomycetidae</taxon>
        <taxon>Chaetothyriales</taxon>
        <taxon>Herpotrichiellaceae</taxon>
        <taxon>Cladophialophora</taxon>
    </lineage>
</organism>
<dbReference type="OrthoDB" id="4160917at2759"/>
<feature type="signal peptide" evidence="2">
    <location>
        <begin position="1"/>
        <end position="19"/>
    </location>
</feature>
<dbReference type="EMBL" id="AMGW01000006">
    <property type="protein sequence ID" value="EXJ55105.1"/>
    <property type="molecule type" value="Genomic_DNA"/>
</dbReference>
<gene>
    <name evidence="3" type="ORF">A1O7_08030</name>
</gene>
<evidence type="ECO:0000313" key="4">
    <source>
        <dbReference type="Proteomes" id="UP000019473"/>
    </source>
</evidence>